<protein>
    <submittedName>
        <fullName evidence="2">Uncharacterized protein</fullName>
    </submittedName>
</protein>
<feature type="compositionally biased region" description="Polar residues" evidence="1">
    <location>
        <begin position="376"/>
        <end position="397"/>
    </location>
</feature>
<dbReference type="Proteomes" id="UP000436088">
    <property type="component" value="Unassembled WGS sequence"/>
</dbReference>
<comment type="caution">
    <text evidence="2">The sequence shown here is derived from an EMBL/GenBank/DDBJ whole genome shotgun (WGS) entry which is preliminary data.</text>
</comment>
<gene>
    <name evidence="2" type="ORF">F3Y22_tig00110387pilonHSYRG00212</name>
</gene>
<sequence>MGNLQVVGGIKKLNNKNCNTRAICMESYLQGQDLWEVVDGGEFTQLAVEDANGILRKWKIKAGKEMFALKTTIEEEIVRSESSYWGNHEAMAKQMRGVSLKGEEKALYSSKSRGTFQRYTNSGSKKDDDKVKNYQGKGGSYSGGASKNRGNSRKFDGKCYNCEKMGHMPKTVGPRKTLLAIEKEELALTVTTPEKINYENNWIIDSGYSNQMIGKEFCGGKCEESLVGLRASSVSKHGDAMMSSQEMLGAVKTHQGELDLEVHQVGAYLNVVGKGSGDLKKSMMRPKRPMVLWSPALINCSPWRTVMALKSEVNELKKELIICNGAMSEWGVLKTFLEGLRPGVMLGGEQGDAQRLSEAIAVAGKLTELTRDKPTSIVSSRSMPRNSEPSTVRSQGKPSGKNDKTKSGVKKKTSKKKLKCYFCDGPHLIRGCPKKRLLATIMKKMGEGEVAGIGAAASVKAVKPGKRLGPIEGVNVVKQGTRRGKVVDFEAVEPRGKSDAIASVQVIRSEEGLGEATCSKVAKSRGQHGATTCSQVVNLGSRHDEIASVKALEHRKGPRILKEYVSRFRKLMFKVLSLTEEDGFFTFMFGLKPWTKKMLERREVKELSKTMTTSESIREFGVKKSKTSKARPKDEGVGVGRASVTKAISSQRNGFNIKHGSKNYPTSKSGNADPHLLARRNISGRSSNATHNNWKNYEEKEFMWKMLSRLSQHDAVNISNNSRKDHWTLDPSEKLVRFKG</sequence>
<organism evidence="2 3">
    <name type="scientific">Hibiscus syriacus</name>
    <name type="common">Rose of Sharon</name>
    <dbReference type="NCBI Taxonomy" id="106335"/>
    <lineage>
        <taxon>Eukaryota</taxon>
        <taxon>Viridiplantae</taxon>
        <taxon>Streptophyta</taxon>
        <taxon>Embryophyta</taxon>
        <taxon>Tracheophyta</taxon>
        <taxon>Spermatophyta</taxon>
        <taxon>Magnoliopsida</taxon>
        <taxon>eudicotyledons</taxon>
        <taxon>Gunneridae</taxon>
        <taxon>Pentapetalae</taxon>
        <taxon>rosids</taxon>
        <taxon>malvids</taxon>
        <taxon>Malvales</taxon>
        <taxon>Malvaceae</taxon>
        <taxon>Malvoideae</taxon>
        <taxon>Hibiscus</taxon>
    </lineage>
</organism>
<dbReference type="EMBL" id="VEPZ02000966">
    <property type="protein sequence ID" value="KAE8706915.1"/>
    <property type="molecule type" value="Genomic_DNA"/>
</dbReference>
<evidence type="ECO:0000313" key="3">
    <source>
        <dbReference type="Proteomes" id="UP000436088"/>
    </source>
</evidence>
<accession>A0A6A3AV00</accession>
<keyword evidence="3" id="KW-1185">Reference proteome</keyword>
<feature type="region of interest" description="Disordered" evidence="1">
    <location>
        <begin position="373"/>
        <end position="411"/>
    </location>
</feature>
<name>A0A6A3AV00_HIBSY</name>
<reference evidence="2" key="1">
    <citation type="submission" date="2019-09" db="EMBL/GenBank/DDBJ databases">
        <title>Draft genome information of white flower Hibiscus syriacus.</title>
        <authorList>
            <person name="Kim Y.-M."/>
        </authorList>
    </citation>
    <scope>NUCLEOTIDE SEQUENCE [LARGE SCALE GENOMIC DNA]</scope>
    <source>
        <strain evidence="2">YM2019G1</strain>
    </source>
</reference>
<evidence type="ECO:0000313" key="2">
    <source>
        <dbReference type="EMBL" id="KAE8706915.1"/>
    </source>
</evidence>
<feature type="region of interest" description="Disordered" evidence="1">
    <location>
        <begin position="618"/>
        <end position="673"/>
    </location>
</feature>
<feature type="region of interest" description="Disordered" evidence="1">
    <location>
        <begin position="118"/>
        <end position="150"/>
    </location>
</feature>
<proteinExistence type="predicted"/>
<evidence type="ECO:0000256" key="1">
    <source>
        <dbReference type="SAM" id="MobiDB-lite"/>
    </source>
</evidence>
<dbReference type="AlphaFoldDB" id="A0A6A3AV00"/>